<evidence type="ECO:0000313" key="1">
    <source>
        <dbReference type="EMBL" id="KAF2467906.1"/>
    </source>
</evidence>
<proteinExistence type="predicted"/>
<dbReference type="Proteomes" id="UP000799755">
    <property type="component" value="Unassembled WGS sequence"/>
</dbReference>
<organism evidence="1 2">
    <name type="scientific">Lindgomyces ingoldianus</name>
    <dbReference type="NCBI Taxonomy" id="673940"/>
    <lineage>
        <taxon>Eukaryota</taxon>
        <taxon>Fungi</taxon>
        <taxon>Dikarya</taxon>
        <taxon>Ascomycota</taxon>
        <taxon>Pezizomycotina</taxon>
        <taxon>Dothideomycetes</taxon>
        <taxon>Pleosporomycetidae</taxon>
        <taxon>Pleosporales</taxon>
        <taxon>Lindgomycetaceae</taxon>
        <taxon>Lindgomyces</taxon>
    </lineage>
</organism>
<comment type="caution">
    <text evidence="1">The sequence shown here is derived from an EMBL/GenBank/DDBJ whole genome shotgun (WGS) entry which is preliminary data.</text>
</comment>
<keyword evidence="2" id="KW-1185">Reference proteome</keyword>
<reference evidence="1" key="1">
    <citation type="journal article" date="2020" name="Stud. Mycol.">
        <title>101 Dothideomycetes genomes: a test case for predicting lifestyles and emergence of pathogens.</title>
        <authorList>
            <person name="Haridas S."/>
            <person name="Albert R."/>
            <person name="Binder M."/>
            <person name="Bloem J."/>
            <person name="Labutti K."/>
            <person name="Salamov A."/>
            <person name="Andreopoulos B."/>
            <person name="Baker S."/>
            <person name="Barry K."/>
            <person name="Bills G."/>
            <person name="Bluhm B."/>
            <person name="Cannon C."/>
            <person name="Castanera R."/>
            <person name="Culley D."/>
            <person name="Daum C."/>
            <person name="Ezra D."/>
            <person name="Gonzalez J."/>
            <person name="Henrissat B."/>
            <person name="Kuo A."/>
            <person name="Liang C."/>
            <person name="Lipzen A."/>
            <person name="Lutzoni F."/>
            <person name="Magnuson J."/>
            <person name="Mondo S."/>
            <person name="Nolan M."/>
            <person name="Ohm R."/>
            <person name="Pangilinan J."/>
            <person name="Park H.-J."/>
            <person name="Ramirez L."/>
            <person name="Alfaro M."/>
            <person name="Sun H."/>
            <person name="Tritt A."/>
            <person name="Yoshinaga Y."/>
            <person name="Zwiers L.-H."/>
            <person name="Turgeon B."/>
            <person name="Goodwin S."/>
            <person name="Spatafora J."/>
            <person name="Crous P."/>
            <person name="Grigoriev I."/>
        </authorList>
    </citation>
    <scope>NUCLEOTIDE SEQUENCE</scope>
    <source>
        <strain evidence="1">ATCC 200398</strain>
    </source>
</reference>
<accession>A0ACB6QLY3</accession>
<dbReference type="EMBL" id="MU003518">
    <property type="protein sequence ID" value="KAF2467906.1"/>
    <property type="molecule type" value="Genomic_DNA"/>
</dbReference>
<sequence length="463" mass="50937">MEMQRLLENAKEIETTTKSLIEKHALISHNDGFVVKGKLPDAIRPRDFCYGALLLQSDRDKSIRDIAVRVPGLNERDFICKHCNLRVGSYGALRAFDDEISLSRNLLPQSHLTVCASLRELSAFYKCLACFKRNKQVDFATAEGYEKHIVTEHPKLTDFHIPQETETKLSAQRELENLRRRPNTITTPSTSEPRKSSVVLDSPVSEVSTEQGWKPLQGAAADSGIIQSTPRFASHTAVEEERNQNPGGVEEVSASQSSYFSLTGSNTFERDFYSRSSEQDSFPSPIIPALQTNAITTSSETKETTPVTTGMMHDPGPPRELDGQEVLPPYQPAEWSLHEMPDNSTQNLASSSRPSTDPFVAPAPPVELSAQQPPPLRAPPPPPPKPGSPYAQNQEAILVPGMQRIQRKPMQSRNVTPNHSAAHSPRSHSPSVFPPTQENAQSGILGESGTTHQLRGLPGAFTS</sequence>
<protein>
    <submittedName>
        <fullName evidence="1">Uncharacterized protein</fullName>
    </submittedName>
</protein>
<name>A0ACB6QLY3_9PLEO</name>
<evidence type="ECO:0000313" key="2">
    <source>
        <dbReference type="Proteomes" id="UP000799755"/>
    </source>
</evidence>
<gene>
    <name evidence="1" type="ORF">BDR25DRAFT_60496</name>
</gene>